<dbReference type="Proteomes" id="UP000763505">
    <property type="component" value="Unassembled WGS sequence"/>
</dbReference>
<name>A0A921JDJ7_9STAP</name>
<protein>
    <submittedName>
        <fullName evidence="2">DUF4357 domain-containing protein</fullName>
    </submittedName>
</protein>
<evidence type="ECO:0000313" key="2">
    <source>
        <dbReference type="EMBL" id="HJE20609.1"/>
    </source>
</evidence>
<feature type="domain" description="DUF4357" evidence="1">
    <location>
        <begin position="16"/>
        <end position="60"/>
    </location>
</feature>
<reference evidence="2" key="1">
    <citation type="journal article" date="2021" name="PeerJ">
        <title>Extensive microbial diversity within the chicken gut microbiome revealed by metagenomics and culture.</title>
        <authorList>
            <person name="Gilroy R."/>
            <person name="Ravi A."/>
            <person name="Getino M."/>
            <person name="Pursley I."/>
            <person name="Horton D.L."/>
            <person name="Alikhan N.F."/>
            <person name="Baker D."/>
            <person name="Gharbi K."/>
            <person name="Hall N."/>
            <person name="Watson M."/>
            <person name="Adriaenssens E.M."/>
            <person name="Foster-Nyarko E."/>
            <person name="Jarju S."/>
            <person name="Secka A."/>
            <person name="Antonio M."/>
            <person name="Oren A."/>
            <person name="Chaudhuri R.R."/>
            <person name="La Ragione R."/>
            <person name="Hildebrand F."/>
            <person name="Pallen M.J."/>
        </authorList>
    </citation>
    <scope>NUCLEOTIDE SEQUENCE</scope>
    <source>
        <strain evidence="2">6019</strain>
    </source>
</reference>
<dbReference type="EMBL" id="DYYI01000109">
    <property type="protein sequence ID" value="HJE20609.1"/>
    <property type="molecule type" value="Genomic_DNA"/>
</dbReference>
<dbReference type="AlphaFoldDB" id="A0A921JDJ7"/>
<evidence type="ECO:0000313" key="3">
    <source>
        <dbReference type="Proteomes" id="UP000763505"/>
    </source>
</evidence>
<organism evidence="2 3">
    <name type="scientific">Aliicoccus persicus</name>
    <dbReference type="NCBI Taxonomy" id="930138"/>
    <lineage>
        <taxon>Bacteria</taxon>
        <taxon>Bacillati</taxon>
        <taxon>Bacillota</taxon>
        <taxon>Bacilli</taxon>
        <taxon>Bacillales</taxon>
        <taxon>Staphylococcaceae</taxon>
        <taxon>Aliicoccus</taxon>
    </lineage>
</organism>
<dbReference type="InterPro" id="IPR025579">
    <property type="entry name" value="DUF4357"/>
</dbReference>
<dbReference type="Pfam" id="PF14267">
    <property type="entry name" value="DUF4357"/>
    <property type="match status" value="1"/>
</dbReference>
<evidence type="ECO:0000259" key="1">
    <source>
        <dbReference type="Pfam" id="PF14267"/>
    </source>
</evidence>
<sequence>MNKTIKSFSSGRLLNELMETKTINDEGTLVKDYTFTKPSTAALIVARKSSNGWTMWKKKD</sequence>
<gene>
    <name evidence="2" type="ORF">K8V35_09670</name>
</gene>
<accession>A0A921JDJ7</accession>
<comment type="caution">
    <text evidence="2">The sequence shown here is derived from an EMBL/GenBank/DDBJ whole genome shotgun (WGS) entry which is preliminary data.</text>
</comment>
<proteinExistence type="predicted"/>
<reference evidence="2" key="2">
    <citation type="submission" date="2021-09" db="EMBL/GenBank/DDBJ databases">
        <authorList>
            <person name="Gilroy R."/>
        </authorList>
    </citation>
    <scope>NUCLEOTIDE SEQUENCE</scope>
    <source>
        <strain evidence="2">6019</strain>
    </source>
</reference>